<dbReference type="Proteomes" id="UP000696413">
    <property type="component" value="Unassembled WGS sequence"/>
</dbReference>
<dbReference type="PANTHER" id="PTHR11908">
    <property type="entry name" value="XANTHINE DEHYDROGENASE"/>
    <property type="match status" value="1"/>
</dbReference>
<accession>A0ABS6I051</accession>
<dbReference type="PANTHER" id="PTHR11908:SF132">
    <property type="entry name" value="ALDEHYDE OXIDASE 1-RELATED"/>
    <property type="match status" value="1"/>
</dbReference>
<evidence type="ECO:0000256" key="2">
    <source>
        <dbReference type="ARBA" id="ARBA00023002"/>
    </source>
</evidence>
<sequence length="787" mass="83575">MDTTTDPGRWPKRHALEFATGQAVFVDDIRPQGMLHMAVVRSMRAHARILSVDTSAAKAHPGVVRVLDAHEAALHLDTLPYQFGEPELLGARRVDLPALPTDRVRYIGEPIAVLAAENPRAARAAAAAVEIEYDELPTAPEPREYLGTPTLSVEQRKHVITENHFTSGDPDDALCRAVHVLDADFTVGRSTTAPLETRGYVASWDPCAKRLTVHASHQQPFQLRSELADVLRLPVEAIHVVVPNVGGSFGLKMTGQVEEPLVCLLSILCGRPVKWMETRAECFLGGGREQIHRVRVGFDDTGRVNAFTDDMVVPVGARSVSPGWRQAYVSAASFPGPYDIAHVDIRSRVVATHVPPWHSCRGFGKEAPVFVMERVMDLIARRLRLDPADVRRRNLLPSSAFPHRLPSGYRIDSGDYHAVLDQALDVAGYGKVDRHPTSTVRRGVGISFEITPEGGGHASGRLAPGVTPTVAAPEAATVRVDRDGHVTVFSGVTNPGGGNDTALARLAAETLGTTTANVTVIQGDTALCPPGTGNASSRGVAVGGPAVVLAATDVADTLRHTAAIVLGCAPQDVTLADDAAHAPGRAPVQLRELCACVTDSGELSSTRSYCPTPPDDPAYRYSYPYFSSGAYVAEVDVDTATGVVTVRAVTAVHDCGRVIEPVLVEGQLQGAIAMGIGLAMFEDSRFDSDGSPSTRTFKEYLVARANDLPDFVIRHHETPSPYTLLGAKGAGEAGVGGALAAVANAIDDAIHHAVHGAGDAVATVTRVPLDPPTVLAMIPEHASRGDT</sequence>
<keyword evidence="1" id="KW-0500">Molybdenum</keyword>
<dbReference type="InterPro" id="IPR016208">
    <property type="entry name" value="Ald_Oxase/xanthine_DH-like"/>
</dbReference>
<evidence type="ECO:0000259" key="3">
    <source>
        <dbReference type="SMART" id="SM01008"/>
    </source>
</evidence>
<comment type="caution">
    <text evidence="4">The sequence shown here is derived from an EMBL/GenBank/DDBJ whole genome shotgun (WGS) entry which is preliminary data.</text>
</comment>
<evidence type="ECO:0000313" key="4">
    <source>
        <dbReference type="EMBL" id="MBU8827137.1"/>
    </source>
</evidence>
<dbReference type="InterPro" id="IPR036856">
    <property type="entry name" value="Ald_Oxase/Xan_DH_a/b_sf"/>
</dbReference>
<gene>
    <name evidence="4" type="ORF">KL859_30215</name>
</gene>
<keyword evidence="2" id="KW-0560">Oxidoreductase</keyword>
<dbReference type="SUPFAM" id="SSF54665">
    <property type="entry name" value="CO dehydrogenase molybdoprotein N-domain-like"/>
    <property type="match status" value="1"/>
</dbReference>
<evidence type="ECO:0000256" key="1">
    <source>
        <dbReference type="ARBA" id="ARBA00022505"/>
    </source>
</evidence>
<dbReference type="InterPro" id="IPR000674">
    <property type="entry name" value="Ald_Oxase/Xan_DH_a/b"/>
</dbReference>
<dbReference type="SUPFAM" id="SSF56003">
    <property type="entry name" value="Molybdenum cofactor-binding domain"/>
    <property type="match status" value="1"/>
</dbReference>
<dbReference type="EMBL" id="JAHBOM010000036">
    <property type="protein sequence ID" value="MBU8827137.1"/>
    <property type="molecule type" value="Genomic_DNA"/>
</dbReference>
<reference evidence="4 5" key="1">
    <citation type="submission" date="2021-05" db="EMBL/GenBank/DDBJ databases">
        <title>Draft Genome Sequences of Clinical Respiratory Isolates of Mycobacterium goodii Recovered in Ireland.</title>
        <authorList>
            <person name="Flanagan P.R."/>
            <person name="Mok S."/>
            <person name="Roycroft E."/>
            <person name="Rogers T.R."/>
            <person name="Fitzgibbon M."/>
        </authorList>
    </citation>
    <scope>NUCLEOTIDE SEQUENCE [LARGE SCALE GENOMIC DNA]</scope>
    <source>
        <strain evidence="4 5">14IE55</strain>
    </source>
</reference>
<dbReference type="SMART" id="SM01008">
    <property type="entry name" value="Ald_Xan_dh_C"/>
    <property type="match status" value="1"/>
</dbReference>
<evidence type="ECO:0000313" key="5">
    <source>
        <dbReference type="Proteomes" id="UP000696413"/>
    </source>
</evidence>
<proteinExistence type="predicted"/>
<keyword evidence="5" id="KW-1185">Reference proteome</keyword>
<dbReference type="RefSeq" id="WP_073681413.1">
    <property type="nucleotide sequence ID" value="NZ_JAHBOL010000001.1"/>
</dbReference>
<feature type="domain" description="Aldehyde oxidase/xanthine dehydrogenase a/b hammerhead" evidence="3">
    <location>
        <begin position="20"/>
        <end position="137"/>
    </location>
</feature>
<protein>
    <submittedName>
        <fullName evidence="4">Xanthine dehydrogenase family protein molybdopterin-binding subunit</fullName>
    </submittedName>
</protein>
<dbReference type="InterPro" id="IPR037165">
    <property type="entry name" value="AldOxase/xan_DH_Mopterin-bd_sf"/>
</dbReference>
<dbReference type="Gene3D" id="3.30.365.10">
    <property type="entry name" value="Aldehyde oxidase/xanthine dehydrogenase, molybdopterin binding domain"/>
    <property type="match status" value="4"/>
</dbReference>
<dbReference type="Pfam" id="PF20256">
    <property type="entry name" value="MoCoBD_2"/>
    <property type="match status" value="1"/>
</dbReference>
<dbReference type="InterPro" id="IPR008274">
    <property type="entry name" value="AldOxase/xan_DH_MoCoBD1"/>
</dbReference>
<name>A0ABS6I051_MYCGD</name>
<dbReference type="Pfam" id="PF01315">
    <property type="entry name" value="Ald_Xan_dh_C"/>
    <property type="match status" value="1"/>
</dbReference>
<dbReference type="Gene3D" id="3.90.1170.50">
    <property type="entry name" value="Aldehyde oxidase/xanthine dehydrogenase, a/b hammerhead"/>
    <property type="match status" value="1"/>
</dbReference>
<dbReference type="InterPro" id="IPR046867">
    <property type="entry name" value="AldOxase/xan_DH_MoCoBD2"/>
</dbReference>
<dbReference type="Pfam" id="PF02738">
    <property type="entry name" value="MoCoBD_1"/>
    <property type="match status" value="1"/>
</dbReference>
<organism evidence="4 5">
    <name type="scientific">Mycolicibacterium goodii</name>
    <name type="common">Mycobacterium goodii</name>
    <dbReference type="NCBI Taxonomy" id="134601"/>
    <lineage>
        <taxon>Bacteria</taxon>
        <taxon>Bacillati</taxon>
        <taxon>Actinomycetota</taxon>
        <taxon>Actinomycetes</taxon>
        <taxon>Mycobacteriales</taxon>
        <taxon>Mycobacteriaceae</taxon>
        <taxon>Mycolicibacterium</taxon>
    </lineage>
</organism>